<comment type="caution">
    <text evidence="2">The sequence shown here is derived from an EMBL/GenBank/DDBJ whole genome shotgun (WGS) entry which is preliminary data.</text>
</comment>
<accession>A0A2V3IC41</accession>
<dbReference type="EMBL" id="NBIV01000553">
    <property type="protein sequence ID" value="PXF39665.1"/>
    <property type="molecule type" value="Genomic_DNA"/>
</dbReference>
<keyword evidence="3" id="KW-1185">Reference proteome</keyword>
<evidence type="ECO:0000256" key="1">
    <source>
        <dbReference type="SAM" id="MobiDB-lite"/>
    </source>
</evidence>
<proteinExistence type="predicted"/>
<feature type="compositionally biased region" description="Polar residues" evidence="1">
    <location>
        <begin position="99"/>
        <end position="108"/>
    </location>
</feature>
<name>A0A2V3IC41_9FLOR</name>
<feature type="compositionally biased region" description="Basic residues" evidence="1">
    <location>
        <begin position="109"/>
        <end position="119"/>
    </location>
</feature>
<organism evidence="2 3">
    <name type="scientific">Gracilariopsis chorda</name>
    <dbReference type="NCBI Taxonomy" id="448386"/>
    <lineage>
        <taxon>Eukaryota</taxon>
        <taxon>Rhodophyta</taxon>
        <taxon>Florideophyceae</taxon>
        <taxon>Rhodymeniophycidae</taxon>
        <taxon>Gracilariales</taxon>
        <taxon>Gracilariaceae</taxon>
        <taxon>Gracilariopsis</taxon>
    </lineage>
</organism>
<gene>
    <name evidence="2" type="ORF">BWQ96_10632</name>
</gene>
<sequence length="137" mass="16060">MKTCEAVQTMQISTKRVDLLVDILRNVTSKNMDEQVVERAVECMRTLKAATQEHRKSCRNDERSSRTGLQDAIQALEEIKLEEKYLQNPASKEPKPESATKSFLGSNKFNKKMKKRRRISHEEIERTSQNRWEIHTR</sequence>
<dbReference type="Proteomes" id="UP000247409">
    <property type="component" value="Unassembled WGS sequence"/>
</dbReference>
<evidence type="ECO:0000313" key="3">
    <source>
        <dbReference type="Proteomes" id="UP000247409"/>
    </source>
</evidence>
<protein>
    <submittedName>
        <fullName evidence="2">Uncharacterized protein</fullName>
    </submittedName>
</protein>
<feature type="compositionally biased region" description="Basic and acidic residues" evidence="1">
    <location>
        <begin position="120"/>
        <end position="137"/>
    </location>
</feature>
<feature type="region of interest" description="Disordered" evidence="1">
    <location>
        <begin position="85"/>
        <end position="137"/>
    </location>
</feature>
<reference evidence="2 3" key="1">
    <citation type="journal article" date="2018" name="Mol. Biol. Evol.">
        <title>Analysis of the draft genome of the red seaweed Gracilariopsis chorda provides insights into genome size evolution in Rhodophyta.</title>
        <authorList>
            <person name="Lee J."/>
            <person name="Yang E.C."/>
            <person name="Graf L."/>
            <person name="Yang J.H."/>
            <person name="Qiu H."/>
            <person name="Zel Zion U."/>
            <person name="Chan C.X."/>
            <person name="Stephens T.G."/>
            <person name="Weber A.P.M."/>
            <person name="Boo G.H."/>
            <person name="Boo S.M."/>
            <person name="Kim K.M."/>
            <person name="Shin Y."/>
            <person name="Jung M."/>
            <person name="Lee S.J."/>
            <person name="Yim H.S."/>
            <person name="Lee J.H."/>
            <person name="Bhattacharya D."/>
            <person name="Yoon H.S."/>
        </authorList>
    </citation>
    <scope>NUCLEOTIDE SEQUENCE [LARGE SCALE GENOMIC DNA]</scope>
    <source>
        <strain evidence="2 3">SKKU-2015</strain>
        <tissue evidence="2">Whole body</tissue>
    </source>
</reference>
<dbReference type="AlphaFoldDB" id="A0A2V3IC41"/>
<evidence type="ECO:0000313" key="2">
    <source>
        <dbReference type="EMBL" id="PXF39665.1"/>
    </source>
</evidence>